<dbReference type="AlphaFoldDB" id="A0A0A8ZYK1"/>
<evidence type="ECO:0000313" key="1">
    <source>
        <dbReference type="EMBL" id="JAD44454.1"/>
    </source>
</evidence>
<reference evidence="1" key="1">
    <citation type="submission" date="2014-09" db="EMBL/GenBank/DDBJ databases">
        <authorList>
            <person name="Magalhaes I.L.F."/>
            <person name="Oliveira U."/>
            <person name="Santos F.R."/>
            <person name="Vidigal T.H.D.A."/>
            <person name="Brescovit A.D."/>
            <person name="Santos A.J."/>
        </authorList>
    </citation>
    <scope>NUCLEOTIDE SEQUENCE</scope>
    <source>
        <tissue evidence="1">Shoot tissue taken approximately 20 cm above the soil surface</tissue>
    </source>
</reference>
<protein>
    <submittedName>
        <fullName evidence="1">Uncharacterized protein</fullName>
    </submittedName>
</protein>
<accession>A0A0A8ZYK1</accession>
<proteinExistence type="predicted"/>
<dbReference type="EMBL" id="GBRH01253441">
    <property type="protein sequence ID" value="JAD44454.1"/>
    <property type="molecule type" value="Transcribed_RNA"/>
</dbReference>
<name>A0A0A8ZYK1_ARUDO</name>
<organism evidence="1">
    <name type="scientific">Arundo donax</name>
    <name type="common">Giant reed</name>
    <name type="synonym">Donax arundinaceus</name>
    <dbReference type="NCBI Taxonomy" id="35708"/>
    <lineage>
        <taxon>Eukaryota</taxon>
        <taxon>Viridiplantae</taxon>
        <taxon>Streptophyta</taxon>
        <taxon>Embryophyta</taxon>
        <taxon>Tracheophyta</taxon>
        <taxon>Spermatophyta</taxon>
        <taxon>Magnoliopsida</taxon>
        <taxon>Liliopsida</taxon>
        <taxon>Poales</taxon>
        <taxon>Poaceae</taxon>
        <taxon>PACMAD clade</taxon>
        <taxon>Arundinoideae</taxon>
        <taxon>Arundineae</taxon>
        <taxon>Arundo</taxon>
    </lineage>
</organism>
<reference evidence="1" key="2">
    <citation type="journal article" date="2015" name="Data Brief">
        <title>Shoot transcriptome of the giant reed, Arundo donax.</title>
        <authorList>
            <person name="Barrero R.A."/>
            <person name="Guerrero F.D."/>
            <person name="Moolhuijzen P."/>
            <person name="Goolsby J.A."/>
            <person name="Tidwell J."/>
            <person name="Bellgard S.E."/>
            <person name="Bellgard M.I."/>
        </authorList>
    </citation>
    <scope>NUCLEOTIDE SEQUENCE</scope>
    <source>
        <tissue evidence="1">Shoot tissue taken approximately 20 cm above the soil surface</tissue>
    </source>
</reference>
<sequence>MGETYERKTTNVDIHFATKIAHLIDLDTEPKSMSECKKHPNWSKWKETINTEFCSLNKNQVFDHVVLTPENVYPIGHK</sequence>